<comment type="caution">
    <text evidence="1">The sequence shown here is derived from an EMBL/GenBank/DDBJ whole genome shotgun (WGS) entry which is preliminary data.</text>
</comment>
<dbReference type="OrthoDB" id="695705at2759"/>
<evidence type="ECO:0000313" key="1">
    <source>
        <dbReference type="EMBL" id="KMZ58336.1"/>
    </source>
</evidence>
<evidence type="ECO:0008006" key="3">
    <source>
        <dbReference type="Google" id="ProtNLM"/>
    </source>
</evidence>
<gene>
    <name evidence="1" type="ORF">ZOSMA_784G00020</name>
</gene>
<accession>A0A0K9NNJ5</accession>
<protein>
    <recommendedName>
        <fullName evidence="3">Retrotransposon gag domain-containing protein</fullName>
    </recommendedName>
</protein>
<name>A0A0K9NNJ5_ZOSMR</name>
<keyword evidence="2" id="KW-1185">Reference proteome</keyword>
<reference evidence="2" key="1">
    <citation type="journal article" date="2016" name="Nature">
        <title>The genome of the seagrass Zostera marina reveals angiosperm adaptation to the sea.</title>
        <authorList>
            <person name="Olsen J.L."/>
            <person name="Rouze P."/>
            <person name="Verhelst B."/>
            <person name="Lin Y.-C."/>
            <person name="Bayer T."/>
            <person name="Collen J."/>
            <person name="Dattolo E."/>
            <person name="De Paoli E."/>
            <person name="Dittami S."/>
            <person name="Maumus F."/>
            <person name="Michel G."/>
            <person name="Kersting A."/>
            <person name="Lauritano C."/>
            <person name="Lohaus R."/>
            <person name="Toepel M."/>
            <person name="Tonon T."/>
            <person name="Vanneste K."/>
            <person name="Amirebrahimi M."/>
            <person name="Brakel J."/>
            <person name="Bostroem C."/>
            <person name="Chovatia M."/>
            <person name="Grimwood J."/>
            <person name="Jenkins J.W."/>
            <person name="Jueterbock A."/>
            <person name="Mraz A."/>
            <person name="Stam W.T."/>
            <person name="Tice H."/>
            <person name="Bornberg-Bauer E."/>
            <person name="Green P.J."/>
            <person name="Pearson G.A."/>
            <person name="Procaccini G."/>
            <person name="Duarte C.M."/>
            <person name="Schmutz J."/>
            <person name="Reusch T.B.H."/>
            <person name="Van de Peer Y."/>
        </authorList>
    </citation>
    <scope>NUCLEOTIDE SEQUENCE [LARGE SCALE GENOMIC DNA]</scope>
    <source>
        <strain evidence="2">cv. Finnish</strain>
    </source>
</reference>
<proteinExistence type="predicted"/>
<dbReference type="EMBL" id="LFYR01001955">
    <property type="protein sequence ID" value="KMZ58336.1"/>
    <property type="molecule type" value="Genomic_DNA"/>
</dbReference>
<dbReference type="AlphaFoldDB" id="A0A0K9NNJ5"/>
<organism evidence="1 2">
    <name type="scientific">Zostera marina</name>
    <name type="common">Eelgrass</name>
    <dbReference type="NCBI Taxonomy" id="29655"/>
    <lineage>
        <taxon>Eukaryota</taxon>
        <taxon>Viridiplantae</taxon>
        <taxon>Streptophyta</taxon>
        <taxon>Embryophyta</taxon>
        <taxon>Tracheophyta</taxon>
        <taxon>Spermatophyta</taxon>
        <taxon>Magnoliopsida</taxon>
        <taxon>Liliopsida</taxon>
        <taxon>Zosteraceae</taxon>
        <taxon>Zostera</taxon>
    </lineage>
</organism>
<sequence>MTDQSDPIVRRSEFVAFQEELIRKMSEVMKEQHILQIREVKAMLATVNASVLTHSRTSPLFLSSPPLADRTYIFQTPLIASSSRSPFTPTLLNLPNNPLSNPLHQSRPSHLFPVGEDSSDEECAPDFNAVRRPQSGLQHSNRLKADIPVFYGLTNNDAFVDWVSDVDYYFAFVPVDKNISAQLVALRLKGCAKVWWRQTQSTRANKRKDPILSWRKMKGLMYE</sequence>
<evidence type="ECO:0000313" key="2">
    <source>
        <dbReference type="Proteomes" id="UP000036987"/>
    </source>
</evidence>
<dbReference type="Proteomes" id="UP000036987">
    <property type="component" value="Unassembled WGS sequence"/>
</dbReference>
<dbReference type="STRING" id="29655.A0A0K9NNJ5"/>